<organism evidence="1 2">
    <name type="scientific">Arachis hypogaea</name>
    <name type="common">Peanut</name>
    <dbReference type="NCBI Taxonomy" id="3818"/>
    <lineage>
        <taxon>Eukaryota</taxon>
        <taxon>Viridiplantae</taxon>
        <taxon>Streptophyta</taxon>
        <taxon>Embryophyta</taxon>
        <taxon>Tracheophyta</taxon>
        <taxon>Spermatophyta</taxon>
        <taxon>Magnoliopsida</taxon>
        <taxon>eudicotyledons</taxon>
        <taxon>Gunneridae</taxon>
        <taxon>Pentapetalae</taxon>
        <taxon>rosids</taxon>
        <taxon>fabids</taxon>
        <taxon>Fabales</taxon>
        <taxon>Fabaceae</taxon>
        <taxon>Papilionoideae</taxon>
        <taxon>50 kb inversion clade</taxon>
        <taxon>dalbergioids sensu lato</taxon>
        <taxon>Dalbergieae</taxon>
        <taxon>Pterocarpus clade</taxon>
        <taxon>Arachis</taxon>
    </lineage>
</organism>
<gene>
    <name evidence="1" type="ORF">Ahy_B09g095168</name>
</gene>
<accession>A0A444XD26</accession>
<name>A0A444XD26_ARAHY</name>
<reference evidence="1 2" key="1">
    <citation type="submission" date="2019-01" db="EMBL/GenBank/DDBJ databases">
        <title>Sequencing of cultivated peanut Arachis hypogaea provides insights into genome evolution and oil improvement.</title>
        <authorList>
            <person name="Chen X."/>
        </authorList>
    </citation>
    <scope>NUCLEOTIDE SEQUENCE [LARGE SCALE GENOMIC DNA]</scope>
    <source>
        <strain evidence="2">cv. Fuhuasheng</strain>
        <tissue evidence="1">Leaves</tissue>
    </source>
</reference>
<dbReference type="Proteomes" id="UP000289738">
    <property type="component" value="Chromosome B09"/>
</dbReference>
<comment type="caution">
    <text evidence="1">The sequence shown here is derived from an EMBL/GenBank/DDBJ whole genome shotgun (WGS) entry which is preliminary data.</text>
</comment>
<dbReference type="EMBL" id="SDMP01000019">
    <property type="protein sequence ID" value="RYQ87644.1"/>
    <property type="molecule type" value="Genomic_DNA"/>
</dbReference>
<dbReference type="PANTHER" id="PTHR31973">
    <property type="entry name" value="POLYPROTEIN, PUTATIVE-RELATED"/>
    <property type="match status" value="1"/>
</dbReference>
<dbReference type="AlphaFoldDB" id="A0A444XD26"/>
<dbReference type="PANTHER" id="PTHR31973:SF195">
    <property type="entry name" value="MUDR FAMILY TRANSPOSASE"/>
    <property type="match status" value="1"/>
</dbReference>
<evidence type="ECO:0000313" key="1">
    <source>
        <dbReference type="EMBL" id="RYQ87644.1"/>
    </source>
</evidence>
<proteinExistence type="predicted"/>
<protein>
    <submittedName>
        <fullName evidence="1">Uncharacterized protein</fullName>
    </submittedName>
</protein>
<evidence type="ECO:0000313" key="2">
    <source>
        <dbReference type="Proteomes" id="UP000289738"/>
    </source>
</evidence>
<sequence length="421" mass="48564">MESYISLRIYFNGQILYDTHEGMNFLCENPCVIVVLLSITYEGLKSSVDQQGLKRVTNILYRQPVLVFGGFVQFQIMHVADEAGIRGITRTSFIELYIEFEEIEDIDFSEPNIDWMGYNTESDEEFEGNYEVVGLTKDVGEDETSIERDVTDITNALVDQHPSKEPSVSLIKRQYYWVIKRYSGSHTCIRSTIFQDHAKLDSGIIGEAIKPLVEADPSLKVKSVIAKVQSKFNYTISYRKVWLAKQKAIEKIFGGWKLFMKLCRHGLKQWLQKNHQQLLINNKLIVLFGLRCSLMAGYSRTMREFNIRYQRYYERGHCWGHTTTNLVECINEVLKGARNISVIALVKATFYRFNALFTRKRVEAETRISAERSFCSAGDAHQFKVCSKSASMTLRLWSMEFLVAMYLPLSKPMPRLEAICA</sequence>
<keyword evidence="2" id="KW-1185">Reference proteome</keyword>